<evidence type="ECO:0000313" key="4">
    <source>
        <dbReference type="EMBL" id="CAD9189919.1"/>
    </source>
</evidence>
<comment type="subcellular location">
    <subcellularLocation>
        <location evidence="1">Plastid</location>
        <location evidence="1">Chloroplast</location>
    </subcellularLocation>
</comment>
<reference evidence="4" key="1">
    <citation type="submission" date="2021-01" db="EMBL/GenBank/DDBJ databases">
        <authorList>
            <person name="Corre E."/>
            <person name="Pelletier E."/>
            <person name="Niang G."/>
            <person name="Scheremetjew M."/>
            <person name="Finn R."/>
            <person name="Kale V."/>
            <person name="Holt S."/>
            <person name="Cochrane G."/>
            <person name="Meng A."/>
            <person name="Brown T."/>
            <person name="Cohen L."/>
        </authorList>
    </citation>
    <scope>NUCLEOTIDE SEQUENCE</scope>
    <source>
        <strain evidence="4">OF101</strain>
    </source>
</reference>
<dbReference type="GO" id="GO:0009507">
    <property type="term" value="C:chloroplast"/>
    <property type="evidence" value="ECO:0007669"/>
    <property type="project" value="UniProtKB-SubCell"/>
</dbReference>
<dbReference type="Gene3D" id="1.10.3460.10">
    <property type="entry name" value="Chlorophyll a/b binding protein domain"/>
    <property type="match status" value="1"/>
</dbReference>
<dbReference type="AlphaFoldDB" id="A0A7S1WV63"/>
<name>A0A7S1WV63_ALECA</name>
<accession>A0A7S1WV63</accession>
<gene>
    <name evidence="4" type="ORF">ACAT0790_LOCUS66693</name>
</gene>
<dbReference type="SUPFAM" id="SSF103511">
    <property type="entry name" value="Chlorophyll a-b binding protein"/>
    <property type="match status" value="1"/>
</dbReference>
<dbReference type="Pfam" id="PF00504">
    <property type="entry name" value="Chloroa_b-bind"/>
    <property type="match status" value="1"/>
</dbReference>
<proteinExistence type="predicted"/>
<protein>
    <submittedName>
        <fullName evidence="4">Uncharacterized protein</fullName>
    </submittedName>
</protein>
<organism evidence="4">
    <name type="scientific">Alexandrium catenella</name>
    <name type="common">Red tide dinoflagellate</name>
    <name type="synonym">Gonyaulax catenella</name>
    <dbReference type="NCBI Taxonomy" id="2925"/>
    <lineage>
        <taxon>Eukaryota</taxon>
        <taxon>Sar</taxon>
        <taxon>Alveolata</taxon>
        <taxon>Dinophyceae</taxon>
        <taxon>Gonyaulacales</taxon>
        <taxon>Pyrocystaceae</taxon>
        <taxon>Alexandrium</taxon>
    </lineage>
</organism>
<evidence type="ECO:0000256" key="1">
    <source>
        <dbReference type="ARBA" id="ARBA00004229"/>
    </source>
</evidence>
<evidence type="ECO:0000256" key="2">
    <source>
        <dbReference type="ARBA" id="ARBA00022528"/>
    </source>
</evidence>
<dbReference type="InterPro" id="IPR022796">
    <property type="entry name" value="Chloroa_b-bind"/>
</dbReference>
<keyword evidence="2" id="KW-0150">Chloroplast</keyword>
<sequence length="155" mass="16118">MGLAAVAVGAGAGLALAGLANLTGRRRRQKSQPPAVCRAAFELCERMAAVAPLGFRPLEHSKARDDMRFLRGHHSAELANGRVAMLTALGVVGQSPVSASGLKSLGMPALLMVASMEELAMQEDEADIRSRELKLGSLAAELKRGMNGSLGSLGL</sequence>
<dbReference type="EMBL" id="HBGE01111870">
    <property type="protein sequence ID" value="CAD9189919.1"/>
    <property type="molecule type" value="Transcribed_RNA"/>
</dbReference>
<evidence type="ECO:0000256" key="3">
    <source>
        <dbReference type="ARBA" id="ARBA00022640"/>
    </source>
</evidence>
<keyword evidence="3" id="KW-0934">Plastid</keyword>